<protein>
    <submittedName>
        <fullName evidence="4">Alpha/beta hydrolase domain-containing protein</fullName>
    </submittedName>
</protein>
<reference evidence="4 5" key="2">
    <citation type="journal article" date="2014" name="Genome Announc.">
        <title>Complete Genome Sequence of the Subsurface, Mesophilic Sulfate-Reducing Bacterium Desulfovibrio aespoeensis Aspo-2.</title>
        <authorList>
            <person name="Pedersen K."/>
            <person name="Bengtsson A."/>
            <person name="Edlund J."/>
            <person name="Rabe L."/>
            <person name="Hazen T."/>
            <person name="Chakraborty R."/>
            <person name="Goodwin L."/>
            <person name="Shapiro N."/>
        </authorList>
    </citation>
    <scope>NUCLEOTIDE SEQUENCE [LARGE SCALE GENOMIC DNA]</scope>
    <source>
        <strain evidence="5">ATCC 700646 / DSM 10631 / Aspo-2</strain>
    </source>
</reference>
<evidence type="ECO:0000259" key="3">
    <source>
        <dbReference type="Pfam" id="PF07859"/>
    </source>
</evidence>
<dbReference type="ESTHER" id="desao-e6vth1">
    <property type="family name" value="GTSAGmotif"/>
</dbReference>
<dbReference type="RefSeq" id="WP_013514079.1">
    <property type="nucleotide sequence ID" value="NC_014844.1"/>
</dbReference>
<dbReference type="SUPFAM" id="SSF53474">
    <property type="entry name" value="alpha/beta-Hydrolases"/>
    <property type="match status" value="1"/>
</dbReference>
<sequence>MDHISPQARAFIAANRPLTLDGPLTPERARQMRKQQAVAEEESLNALQNSLGFFTQERVIHGVRVLVITPRGYAKSNDGKMAMYIHGGGYALKSALDASAVLMSSALGLRVFSIEYRLAPEHPFPEALRQCLAVYEELVQEFDPQDTVMLGGSAGGGLVLATLLSARDNGLPLPKAVGLFSPWSDLTRTGDSYYANEGRDPILKWEGNIEYFAASYAGGNDPRQPLLSPVYGDYTGFPSTMIISGTRDLFLSNSVRLSRVMQRAGVVVELQIWDEMFHGFDLMPDLPEGKEARQTMSTFLLDALAQ</sequence>
<feature type="domain" description="Alpha/beta hydrolase fold-3" evidence="3">
    <location>
        <begin position="83"/>
        <end position="280"/>
    </location>
</feature>
<dbReference type="PANTHER" id="PTHR48081:SF30">
    <property type="entry name" value="ACETYL-HYDROLASE LIPR-RELATED"/>
    <property type="match status" value="1"/>
</dbReference>
<evidence type="ECO:0000256" key="1">
    <source>
        <dbReference type="ARBA" id="ARBA00010515"/>
    </source>
</evidence>
<dbReference type="KEGG" id="das:Daes_1132"/>
<dbReference type="EMBL" id="CP002431">
    <property type="protein sequence ID" value="ADU62148.1"/>
    <property type="molecule type" value="Genomic_DNA"/>
</dbReference>
<evidence type="ECO:0000256" key="2">
    <source>
        <dbReference type="ARBA" id="ARBA00022801"/>
    </source>
</evidence>
<gene>
    <name evidence="4" type="ordered locus">Daes_1132</name>
</gene>
<dbReference type="HOGENOM" id="CLU_012494_13_1_7"/>
<organism evidence="4 5">
    <name type="scientific">Pseudodesulfovibrio aespoeensis (strain ATCC 700646 / DSM 10631 / Aspo-2)</name>
    <name type="common">Desulfovibrio aespoeensis</name>
    <dbReference type="NCBI Taxonomy" id="643562"/>
    <lineage>
        <taxon>Bacteria</taxon>
        <taxon>Pseudomonadati</taxon>
        <taxon>Thermodesulfobacteriota</taxon>
        <taxon>Desulfovibrionia</taxon>
        <taxon>Desulfovibrionales</taxon>
        <taxon>Desulfovibrionaceae</taxon>
    </lineage>
</organism>
<dbReference type="Proteomes" id="UP000002191">
    <property type="component" value="Chromosome"/>
</dbReference>
<comment type="similarity">
    <text evidence="1">Belongs to the 'GDXG' lipolytic enzyme family.</text>
</comment>
<proteinExistence type="inferred from homology"/>
<accession>E6VTH1</accession>
<keyword evidence="5" id="KW-1185">Reference proteome</keyword>
<dbReference type="STRING" id="643562.Daes_1132"/>
<dbReference type="GO" id="GO:0004806">
    <property type="term" value="F:triacylglycerol lipase activity"/>
    <property type="evidence" value="ECO:0007669"/>
    <property type="project" value="TreeGrafter"/>
</dbReference>
<dbReference type="PANTHER" id="PTHR48081">
    <property type="entry name" value="AB HYDROLASE SUPERFAMILY PROTEIN C4A8.06C"/>
    <property type="match status" value="1"/>
</dbReference>
<dbReference type="AlphaFoldDB" id="E6VTH1"/>
<name>E6VTH1_PSEA9</name>
<dbReference type="eggNOG" id="COG0657">
    <property type="taxonomic scope" value="Bacteria"/>
</dbReference>
<dbReference type="OrthoDB" id="24847at2"/>
<dbReference type="Pfam" id="PF07859">
    <property type="entry name" value="Abhydrolase_3"/>
    <property type="match status" value="1"/>
</dbReference>
<evidence type="ECO:0000313" key="5">
    <source>
        <dbReference type="Proteomes" id="UP000002191"/>
    </source>
</evidence>
<dbReference type="InterPro" id="IPR029058">
    <property type="entry name" value="AB_hydrolase_fold"/>
</dbReference>
<reference evidence="5" key="1">
    <citation type="submission" date="2010-12" db="EMBL/GenBank/DDBJ databases">
        <title>Complete sequence of Desulfovibrio aespoeensis Aspo-2.</title>
        <authorList>
            <consortium name="US DOE Joint Genome Institute"/>
            <person name="Lucas S."/>
            <person name="Copeland A."/>
            <person name="Lapidus A."/>
            <person name="Cheng J.-F."/>
            <person name="Goodwin L."/>
            <person name="Pitluck S."/>
            <person name="Chertkov O."/>
            <person name="Misra M."/>
            <person name="Detter J.C."/>
            <person name="Han C."/>
            <person name="Tapia R."/>
            <person name="Land M."/>
            <person name="Hauser L."/>
            <person name="Kyrpides N."/>
            <person name="Ivanova N."/>
            <person name="Ovchinnikova G."/>
            <person name="Pedersen K."/>
            <person name="Jagevall S."/>
            <person name="Hazen T."/>
            <person name="Woyke T."/>
        </authorList>
    </citation>
    <scope>NUCLEOTIDE SEQUENCE [LARGE SCALE GENOMIC DNA]</scope>
    <source>
        <strain evidence="5">ATCC 700646 / DSM 10631 / Aspo-2</strain>
    </source>
</reference>
<dbReference type="InterPro" id="IPR013094">
    <property type="entry name" value="AB_hydrolase_3"/>
</dbReference>
<keyword evidence="2 4" id="KW-0378">Hydrolase</keyword>
<dbReference type="InterPro" id="IPR050300">
    <property type="entry name" value="GDXG_lipolytic_enzyme"/>
</dbReference>
<dbReference type="Gene3D" id="3.40.50.1820">
    <property type="entry name" value="alpha/beta hydrolase"/>
    <property type="match status" value="1"/>
</dbReference>
<evidence type="ECO:0000313" key="4">
    <source>
        <dbReference type="EMBL" id="ADU62148.1"/>
    </source>
</evidence>